<evidence type="ECO:0000313" key="1">
    <source>
        <dbReference type="EMBL" id="EHM40441.1"/>
    </source>
</evidence>
<dbReference type="HOGENOM" id="CLU_3135942_0_0_9"/>
<sequence length="49" mass="5956">MSFIHISMEKEGNKRYDTAYIMIQKRFLLRFCAESIIWTVKKRKLCTNL</sequence>
<accession>G9YVE8</accession>
<evidence type="ECO:0000313" key="2">
    <source>
        <dbReference type="Proteomes" id="UP000004459"/>
    </source>
</evidence>
<protein>
    <submittedName>
        <fullName evidence="1">Uncharacterized protein</fullName>
    </submittedName>
</protein>
<dbReference type="Proteomes" id="UP000004459">
    <property type="component" value="Unassembled WGS sequence"/>
</dbReference>
<dbReference type="EMBL" id="AGCK01000287">
    <property type="protein sequence ID" value="EHM40441.1"/>
    <property type="molecule type" value="Genomic_DNA"/>
</dbReference>
<name>G9YVE8_FLAPL</name>
<comment type="caution">
    <text evidence="1">The sequence shown here is derived from an EMBL/GenBank/DDBJ whole genome shotgun (WGS) entry which is preliminary data.</text>
</comment>
<dbReference type="AlphaFoldDB" id="G9YVE8"/>
<organism evidence="1 2">
    <name type="scientific">Flavonifractor plautii ATCC 29863</name>
    <dbReference type="NCBI Taxonomy" id="411475"/>
    <lineage>
        <taxon>Bacteria</taxon>
        <taxon>Bacillati</taxon>
        <taxon>Bacillota</taxon>
        <taxon>Clostridia</taxon>
        <taxon>Eubacteriales</taxon>
        <taxon>Oscillospiraceae</taxon>
        <taxon>Flavonifractor</taxon>
    </lineage>
</organism>
<proteinExistence type="predicted"/>
<reference evidence="1 2" key="1">
    <citation type="submission" date="2011-08" db="EMBL/GenBank/DDBJ databases">
        <authorList>
            <person name="Weinstock G."/>
            <person name="Sodergren E."/>
            <person name="Clifton S."/>
            <person name="Fulton L."/>
            <person name="Fulton B."/>
            <person name="Courtney L."/>
            <person name="Fronick C."/>
            <person name="Harrison M."/>
            <person name="Strong C."/>
            <person name="Farmer C."/>
            <person name="Delahaunty K."/>
            <person name="Markovic C."/>
            <person name="Hall O."/>
            <person name="Minx P."/>
            <person name="Tomlinson C."/>
            <person name="Mitreva M."/>
            <person name="Hou S."/>
            <person name="Chen J."/>
            <person name="Wollam A."/>
            <person name="Pepin K.H."/>
            <person name="Johnson M."/>
            <person name="Bhonagiri V."/>
            <person name="Zhang X."/>
            <person name="Suruliraj S."/>
            <person name="Warren W."/>
            <person name="Chinwalla A."/>
            <person name="Mardis E.R."/>
            <person name="Wilson R.K."/>
        </authorList>
    </citation>
    <scope>NUCLEOTIDE SEQUENCE [LARGE SCALE GENOMIC DNA]</scope>
    <source>
        <strain evidence="1 2">ATCC 29863</strain>
    </source>
</reference>
<gene>
    <name evidence="1" type="ORF">HMPREF0372_03512</name>
</gene>